<organism evidence="2 3">
    <name type="scientific">Mucuna pruriens</name>
    <name type="common">Velvet bean</name>
    <name type="synonym">Dolichos pruriens</name>
    <dbReference type="NCBI Taxonomy" id="157652"/>
    <lineage>
        <taxon>Eukaryota</taxon>
        <taxon>Viridiplantae</taxon>
        <taxon>Streptophyta</taxon>
        <taxon>Embryophyta</taxon>
        <taxon>Tracheophyta</taxon>
        <taxon>Spermatophyta</taxon>
        <taxon>Magnoliopsida</taxon>
        <taxon>eudicotyledons</taxon>
        <taxon>Gunneridae</taxon>
        <taxon>Pentapetalae</taxon>
        <taxon>rosids</taxon>
        <taxon>fabids</taxon>
        <taxon>Fabales</taxon>
        <taxon>Fabaceae</taxon>
        <taxon>Papilionoideae</taxon>
        <taxon>50 kb inversion clade</taxon>
        <taxon>NPAAA clade</taxon>
        <taxon>indigoferoid/millettioid clade</taxon>
        <taxon>Phaseoleae</taxon>
        <taxon>Mucuna</taxon>
    </lineage>
</organism>
<evidence type="ECO:0000313" key="2">
    <source>
        <dbReference type="EMBL" id="RDX84928.1"/>
    </source>
</evidence>
<dbReference type="PANTHER" id="PTHR35046:SF9">
    <property type="entry name" value="RNA-DIRECTED DNA POLYMERASE"/>
    <property type="match status" value="1"/>
</dbReference>
<proteinExistence type="predicted"/>
<dbReference type="AlphaFoldDB" id="A0A371G317"/>
<dbReference type="EMBL" id="QJKJ01006908">
    <property type="protein sequence ID" value="RDX84928.1"/>
    <property type="molecule type" value="Genomic_DNA"/>
</dbReference>
<evidence type="ECO:0000259" key="1">
    <source>
        <dbReference type="Pfam" id="PF17921"/>
    </source>
</evidence>
<protein>
    <recommendedName>
        <fullName evidence="1">Integrase zinc-binding domain-containing protein</fullName>
    </recommendedName>
</protein>
<dbReference type="STRING" id="157652.A0A371G317"/>
<keyword evidence="3" id="KW-1185">Reference proteome</keyword>
<dbReference type="InterPro" id="IPR041588">
    <property type="entry name" value="Integrase_H2C2"/>
</dbReference>
<comment type="caution">
    <text evidence="2">The sequence shown here is derived from an EMBL/GenBank/DDBJ whole genome shotgun (WGS) entry which is preliminary data.</text>
</comment>
<feature type="non-terminal residue" evidence="2">
    <location>
        <position position="1"/>
    </location>
</feature>
<evidence type="ECO:0000313" key="3">
    <source>
        <dbReference type="Proteomes" id="UP000257109"/>
    </source>
</evidence>
<dbReference type="Proteomes" id="UP000257109">
    <property type="component" value="Unassembled WGS sequence"/>
</dbReference>
<dbReference type="FunFam" id="1.10.340.70:FF:000001">
    <property type="entry name" value="Retrovirus-related Pol polyprotein from transposon gypsy-like Protein"/>
    <property type="match status" value="1"/>
</dbReference>
<feature type="domain" description="Integrase zinc-binding" evidence="1">
    <location>
        <begin position="14"/>
        <end position="71"/>
    </location>
</feature>
<gene>
    <name evidence="2" type="ORF">CR513_33948</name>
</gene>
<dbReference type="Gene3D" id="1.10.340.70">
    <property type="match status" value="1"/>
</dbReference>
<accession>A0A371G317</accession>
<dbReference type="Pfam" id="PF17921">
    <property type="entry name" value="Integrase_H2C2"/>
    <property type="match status" value="1"/>
</dbReference>
<dbReference type="PANTHER" id="PTHR35046">
    <property type="entry name" value="ZINC KNUCKLE (CCHC-TYPE) FAMILY PROTEIN"/>
    <property type="match status" value="1"/>
</dbReference>
<dbReference type="OrthoDB" id="407598at2759"/>
<reference evidence="2" key="1">
    <citation type="submission" date="2018-05" db="EMBL/GenBank/DDBJ databases">
        <title>Draft genome of Mucuna pruriens seed.</title>
        <authorList>
            <person name="Nnadi N.E."/>
            <person name="Vos R."/>
            <person name="Hasami M.H."/>
            <person name="Devisetty U.K."/>
            <person name="Aguiy J.C."/>
        </authorList>
    </citation>
    <scope>NUCLEOTIDE SEQUENCE [LARGE SCALE GENOMIC DNA]</scope>
    <source>
        <strain evidence="2">JCA_2017</strain>
    </source>
</reference>
<sequence>MKDSYSRERCCVPKSSIRELLIREAHEGGLMGHFGEQKTYETLHEHFYWPHMQRDVYHICARCLLCNTAKSKVSSKGLYTPLSIPTTPWVDISMDFVIGLPRSRELFLALTYLLCNGEFKAHVVLAEARDAHLPSLVEPSRTSMSTMHTLMTYLSCSLTRTMWKI</sequence>
<name>A0A371G317_MUCPR</name>